<reference evidence="2" key="1">
    <citation type="submission" date="2016-11" db="UniProtKB">
        <authorList>
            <consortium name="WormBaseParasite"/>
        </authorList>
    </citation>
    <scope>IDENTIFICATION</scope>
</reference>
<organism evidence="1 2">
    <name type="scientific">Steinernema glaseri</name>
    <dbReference type="NCBI Taxonomy" id="37863"/>
    <lineage>
        <taxon>Eukaryota</taxon>
        <taxon>Metazoa</taxon>
        <taxon>Ecdysozoa</taxon>
        <taxon>Nematoda</taxon>
        <taxon>Chromadorea</taxon>
        <taxon>Rhabditida</taxon>
        <taxon>Tylenchina</taxon>
        <taxon>Panagrolaimomorpha</taxon>
        <taxon>Strongyloidoidea</taxon>
        <taxon>Steinernematidae</taxon>
        <taxon>Steinernema</taxon>
    </lineage>
</organism>
<evidence type="ECO:0000313" key="2">
    <source>
        <dbReference type="WBParaSite" id="L893_g10179.t1"/>
    </source>
</evidence>
<sequence>MLISSLIFLSQPHLSFPLDLRGTPPPRRSSTTSSCPNFLASRPIPFRRRSCHFEVAETRSCKPRTCIPDQRNRIRAAIRFRLADLRAPRRSLGGMRPATIDRGEHDCLLSRASSVSAIWRLSPRLSSRAAGSRGLSARLLCASRLRGFRRWRRQLCGAPVALRMALSTPGLFDGLLCFVLFKNLMI</sequence>
<accession>A0A1I7XW20</accession>
<protein>
    <submittedName>
        <fullName evidence="2">Secreted protein</fullName>
    </submittedName>
</protein>
<proteinExistence type="predicted"/>
<keyword evidence="1" id="KW-1185">Reference proteome</keyword>
<dbReference type="WBParaSite" id="L893_g10179.t1">
    <property type="protein sequence ID" value="L893_g10179.t1"/>
    <property type="gene ID" value="L893_g10179"/>
</dbReference>
<dbReference type="AlphaFoldDB" id="A0A1I7XW20"/>
<name>A0A1I7XW20_9BILA</name>
<evidence type="ECO:0000313" key="1">
    <source>
        <dbReference type="Proteomes" id="UP000095287"/>
    </source>
</evidence>
<dbReference type="Proteomes" id="UP000095287">
    <property type="component" value="Unplaced"/>
</dbReference>